<keyword evidence="2" id="KW-1133">Transmembrane helix</keyword>
<feature type="compositionally biased region" description="Pro residues" evidence="1">
    <location>
        <begin position="66"/>
        <end position="78"/>
    </location>
</feature>
<sequence length="78" mass="8394">MQHDALGPQGDWLAIGLVVLAFAALRLLHSEHRHFLLLPFVDIVSRVQPLSLNLLTHEGNDVTHAPAPPPPGNPGPTV</sequence>
<protein>
    <submittedName>
        <fullName evidence="3">Uncharacterized protein</fullName>
    </submittedName>
</protein>
<feature type="region of interest" description="Disordered" evidence="1">
    <location>
        <begin position="59"/>
        <end position="78"/>
    </location>
</feature>
<gene>
    <name evidence="3" type="ORF">SDC9_83281</name>
</gene>
<keyword evidence="2" id="KW-0812">Transmembrane</keyword>
<comment type="caution">
    <text evidence="3">The sequence shown here is derived from an EMBL/GenBank/DDBJ whole genome shotgun (WGS) entry which is preliminary data.</text>
</comment>
<name>A0A644Z9M2_9ZZZZ</name>
<dbReference type="AlphaFoldDB" id="A0A644Z9M2"/>
<organism evidence="3">
    <name type="scientific">bioreactor metagenome</name>
    <dbReference type="NCBI Taxonomy" id="1076179"/>
    <lineage>
        <taxon>unclassified sequences</taxon>
        <taxon>metagenomes</taxon>
        <taxon>ecological metagenomes</taxon>
    </lineage>
</organism>
<evidence type="ECO:0000256" key="2">
    <source>
        <dbReference type="SAM" id="Phobius"/>
    </source>
</evidence>
<accession>A0A644Z9M2</accession>
<evidence type="ECO:0000256" key="1">
    <source>
        <dbReference type="SAM" id="MobiDB-lite"/>
    </source>
</evidence>
<evidence type="ECO:0000313" key="3">
    <source>
        <dbReference type="EMBL" id="MPM36681.1"/>
    </source>
</evidence>
<dbReference type="EMBL" id="VSSQ01007686">
    <property type="protein sequence ID" value="MPM36681.1"/>
    <property type="molecule type" value="Genomic_DNA"/>
</dbReference>
<keyword evidence="2" id="KW-0472">Membrane</keyword>
<proteinExistence type="predicted"/>
<reference evidence="3" key="1">
    <citation type="submission" date="2019-08" db="EMBL/GenBank/DDBJ databases">
        <authorList>
            <person name="Kucharzyk K."/>
            <person name="Murdoch R.W."/>
            <person name="Higgins S."/>
            <person name="Loffler F."/>
        </authorList>
    </citation>
    <scope>NUCLEOTIDE SEQUENCE</scope>
</reference>
<feature type="transmembrane region" description="Helical" evidence="2">
    <location>
        <begin position="12"/>
        <end position="28"/>
    </location>
</feature>